<name>A9IHI1_BORPD</name>
<sequence length="317" mass="33521">MNILVTGANGYIGRELARQLCAMPAVAGYEATGTITLCDLAFDAPPSDPRVRCIEGNFADSATLAAMTEPAPDLVFHLASIASGRAEQEFELGLQVNLEGSLRLLERLRRQGRAPALVFTSSIAVFGAPLPEQVDDHTPLAPALSYGAHKYAMEILLADYTRRGFVRARAVRLPGIVPRPPVSNGAWSAFSSTLIRSLAAGQPCTMPVSPQATLWLMSLSCCVANLLHAARLATLPPGELTAWTLPALRVSVQEIVQAFDARSGDQASKLVRYAPDPAIEAQFGAQPPLHTPAAEAAGFRHDGDLSALLGSAAPIPP</sequence>
<keyword evidence="1" id="KW-0521">NADP</keyword>
<reference evidence="4 5" key="1">
    <citation type="journal article" date="2008" name="BMC Genomics">
        <title>The missing link: Bordetella petrii is endowed with both the metabolic versatility of environmental bacteria and virulence traits of pathogenic Bordetellae.</title>
        <authorList>
            <person name="Gross R."/>
            <person name="Guzman C.A."/>
            <person name="Sebaihia M."/>
            <person name="Martins Dos Santos V.A."/>
            <person name="Pieper D.H."/>
            <person name="Koebnik R."/>
            <person name="Lechner M."/>
            <person name="Bartels D."/>
            <person name="Buhrmester J."/>
            <person name="Choudhuri J.V."/>
            <person name="Ebensen T."/>
            <person name="Gaigalat L."/>
            <person name="Herrmann S."/>
            <person name="Khachane A.N."/>
            <person name="Larisch C."/>
            <person name="Link S."/>
            <person name="Linke B."/>
            <person name="Meyer F."/>
            <person name="Mormann S."/>
            <person name="Nakunst D."/>
            <person name="Rueckert C."/>
            <person name="Schneiker-Bekel S."/>
            <person name="Schulze K."/>
            <person name="Vorhoelter F.J."/>
            <person name="Yevsa T."/>
            <person name="Engle J.T."/>
            <person name="Goldman W.E."/>
            <person name="Puehler A."/>
            <person name="Goebel U.B."/>
            <person name="Goesmann A."/>
            <person name="Bloecker H."/>
            <person name="Kaiser O."/>
            <person name="Martinez-Arias R."/>
        </authorList>
    </citation>
    <scope>NUCLEOTIDE SEQUENCE [LARGE SCALE GENOMIC DNA]</scope>
    <source>
        <strain evidence="5">ATCC BAA-461 / DSM 12804 / CCUG 43448 / CIP 107267 / Se-1111R</strain>
    </source>
</reference>
<dbReference type="InterPro" id="IPR036291">
    <property type="entry name" value="NAD(P)-bd_dom_sf"/>
</dbReference>
<dbReference type="PANTHER" id="PTHR43103:SF3">
    <property type="entry name" value="ADP-L-GLYCERO-D-MANNO-HEPTOSE-6-EPIMERASE"/>
    <property type="match status" value="1"/>
</dbReference>
<dbReference type="CDD" id="cd05238">
    <property type="entry name" value="Gne_like_SDR_e"/>
    <property type="match status" value="1"/>
</dbReference>
<gene>
    <name evidence="4" type="ordered locus">Bpet4870</name>
</gene>
<dbReference type="InterPro" id="IPR001509">
    <property type="entry name" value="Epimerase_deHydtase"/>
</dbReference>
<dbReference type="PANTHER" id="PTHR43103">
    <property type="entry name" value="NUCLEOSIDE-DIPHOSPHATE-SUGAR EPIMERASE"/>
    <property type="match status" value="1"/>
</dbReference>
<dbReference type="eggNOG" id="COG0451">
    <property type="taxonomic scope" value="Bacteria"/>
</dbReference>
<dbReference type="KEGG" id="bpt:Bpet4870"/>
<keyword evidence="2" id="KW-0119">Carbohydrate metabolism</keyword>
<dbReference type="Gene3D" id="3.40.50.720">
    <property type="entry name" value="NAD(P)-binding Rossmann-like Domain"/>
    <property type="match status" value="1"/>
</dbReference>
<evidence type="ECO:0000256" key="1">
    <source>
        <dbReference type="ARBA" id="ARBA00022857"/>
    </source>
</evidence>
<evidence type="ECO:0000259" key="3">
    <source>
        <dbReference type="Pfam" id="PF01370"/>
    </source>
</evidence>
<evidence type="ECO:0000313" key="5">
    <source>
        <dbReference type="Proteomes" id="UP000001225"/>
    </source>
</evidence>
<dbReference type="Gene3D" id="3.90.25.10">
    <property type="entry name" value="UDP-galactose 4-epimerase, domain 1"/>
    <property type="match status" value="1"/>
</dbReference>
<dbReference type="Pfam" id="PF01370">
    <property type="entry name" value="Epimerase"/>
    <property type="match status" value="1"/>
</dbReference>
<evidence type="ECO:0000313" key="4">
    <source>
        <dbReference type="EMBL" id="CAP45222.1"/>
    </source>
</evidence>
<keyword evidence="5" id="KW-1185">Reference proteome</keyword>
<proteinExistence type="predicted"/>
<protein>
    <submittedName>
        <fullName evidence="4">NDP-sugar oxidoreductase</fullName>
    </submittedName>
</protein>
<dbReference type="AlphaFoldDB" id="A9IHI1"/>
<evidence type="ECO:0000256" key="2">
    <source>
        <dbReference type="ARBA" id="ARBA00023277"/>
    </source>
</evidence>
<dbReference type="Proteomes" id="UP000001225">
    <property type="component" value="Chromosome"/>
</dbReference>
<accession>A9IHI1</accession>
<dbReference type="SUPFAM" id="SSF51735">
    <property type="entry name" value="NAD(P)-binding Rossmann-fold domains"/>
    <property type="match status" value="1"/>
</dbReference>
<feature type="domain" description="NAD-dependent epimerase/dehydratase" evidence="3">
    <location>
        <begin position="3"/>
        <end position="206"/>
    </location>
</feature>
<organism evidence="4 5">
    <name type="scientific">Bordetella petrii (strain ATCC BAA-461 / DSM 12804 / CCUG 43448 / CIP 107267 / Se-1111R)</name>
    <dbReference type="NCBI Taxonomy" id="340100"/>
    <lineage>
        <taxon>Bacteria</taxon>
        <taxon>Pseudomonadati</taxon>
        <taxon>Pseudomonadota</taxon>
        <taxon>Betaproteobacteria</taxon>
        <taxon>Burkholderiales</taxon>
        <taxon>Alcaligenaceae</taxon>
        <taxon>Bordetella</taxon>
    </lineage>
</organism>
<dbReference type="EMBL" id="AM902716">
    <property type="protein sequence ID" value="CAP45222.1"/>
    <property type="molecule type" value="Genomic_DNA"/>
</dbReference>
<dbReference type="STRING" id="94624.Bpet4870"/>